<sequence>MGQGSTTQQTDTDQPDPSVTSRPSHVGVGSGYSWSVFNGFQTAIQDIAHGILSGMGDFGRSADLQLHSDEDGSVDIWVSISMLSMRESQFNRFHRQARGIIRRLATSYPDLVSSTPAVDVTPPPTPAESSSLAAPSTSAPMSVDMLLLEPDFEILNAADSSRTNVGGENETQISAPDTSGPPMAVDISLNQPDFEVATPMEPSSIEDSEMEHYLEHPVNIDHPSRDSSVPPASNIDMPEGNTEQHVPELVIDAGNMSNETVSQAEHTSSEDSQDSRGANAVQQPSNRFPLPREVPLGVLADMISRQRQLWRQAEPYLEYLENMLRCEECVQNREFPNRQHQQRHSSRVDGSVTESSADTGEAASRDESSPDTLPETTTGAFSTAERREPTRVIPWHQRVSVMHIHWLLFRQIKLLHFIFHFCFSNVYIFCMELVTFYV</sequence>
<feature type="compositionally biased region" description="Low complexity" evidence="1">
    <location>
        <begin position="127"/>
        <end position="136"/>
    </location>
</feature>
<keyword evidence="2" id="KW-0812">Transmembrane</keyword>
<feature type="region of interest" description="Disordered" evidence="1">
    <location>
        <begin position="1"/>
        <end position="26"/>
    </location>
</feature>
<feature type="region of interest" description="Disordered" evidence="1">
    <location>
        <begin position="260"/>
        <end position="292"/>
    </location>
</feature>
<feature type="transmembrane region" description="Helical" evidence="2">
    <location>
        <begin position="414"/>
        <end position="437"/>
    </location>
</feature>
<proteinExistence type="predicted"/>
<feature type="region of interest" description="Disordered" evidence="1">
    <location>
        <begin position="336"/>
        <end position="385"/>
    </location>
</feature>
<evidence type="ECO:0000256" key="1">
    <source>
        <dbReference type="SAM" id="MobiDB-lite"/>
    </source>
</evidence>
<keyword evidence="4" id="KW-1185">Reference proteome</keyword>
<keyword evidence="2" id="KW-0472">Membrane</keyword>
<reference evidence="3" key="1">
    <citation type="submission" date="2018-11" db="EMBL/GenBank/DDBJ databases">
        <authorList>
            <consortium name="Pathogen Informatics"/>
        </authorList>
    </citation>
    <scope>NUCLEOTIDE SEQUENCE</scope>
</reference>
<evidence type="ECO:0000313" key="3">
    <source>
        <dbReference type="EMBL" id="VEL21666.1"/>
    </source>
</evidence>
<organism evidence="3 4">
    <name type="scientific">Protopolystoma xenopodis</name>
    <dbReference type="NCBI Taxonomy" id="117903"/>
    <lineage>
        <taxon>Eukaryota</taxon>
        <taxon>Metazoa</taxon>
        <taxon>Spiralia</taxon>
        <taxon>Lophotrochozoa</taxon>
        <taxon>Platyhelminthes</taxon>
        <taxon>Monogenea</taxon>
        <taxon>Polyopisthocotylea</taxon>
        <taxon>Polystomatidea</taxon>
        <taxon>Polystomatidae</taxon>
        <taxon>Protopolystoma</taxon>
    </lineage>
</organism>
<feature type="compositionally biased region" description="Low complexity" evidence="1">
    <location>
        <begin position="1"/>
        <end position="18"/>
    </location>
</feature>
<feature type="region of interest" description="Disordered" evidence="1">
    <location>
        <begin position="160"/>
        <end position="181"/>
    </location>
</feature>
<dbReference type="EMBL" id="CAAALY010052478">
    <property type="protein sequence ID" value="VEL21666.1"/>
    <property type="molecule type" value="Genomic_DNA"/>
</dbReference>
<comment type="caution">
    <text evidence="3">The sequence shown here is derived from an EMBL/GenBank/DDBJ whole genome shotgun (WGS) entry which is preliminary data.</text>
</comment>
<gene>
    <name evidence="3" type="ORF">PXEA_LOCUS15106</name>
</gene>
<dbReference type="Proteomes" id="UP000784294">
    <property type="component" value="Unassembled WGS sequence"/>
</dbReference>
<accession>A0A448WW85</accession>
<keyword evidence="2" id="KW-1133">Transmembrane helix</keyword>
<feature type="region of interest" description="Disordered" evidence="1">
    <location>
        <begin position="219"/>
        <end position="241"/>
    </location>
</feature>
<dbReference type="AlphaFoldDB" id="A0A448WW85"/>
<feature type="region of interest" description="Disordered" evidence="1">
    <location>
        <begin position="113"/>
        <end position="136"/>
    </location>
</feature>
<evidence type="ECO:0000313" key="4">
    <source>
        <dbReference type="Proteomes" id="UP000784294"/>
    </source>
</evidence>
<feature type="compositionally biased region" description="Polar residues" evidence="1">
    <location>
        <begin position="160"/>
        <end position="177"/>
    </location>
</feature>
<evidence type="ECO:0000256" key="2">
    <source>
        <dbReference type="SAM" id="Phobius"/>
    </source>
</evidence>
<protein>
    <submittedName>
        <fullName evidence="3">Uncharacterized protein</fullName>
    </submittedName>
</protein>
<name>A0A448WW85_9PLAT</name>
<feature type="compositionally biased region" description="Polar residues" evidence="1">
    <location>
        <begin position="370"/>
        <end position="381"/>
    </location>
</feature>